<keyword evidence="3" id="KW-1185">Reference proteome</keyword>
<sequence>MGFLPTETFIQIFSFLDGNDLVSCAQHRLAQFRQYYIPGGYIHGRCFFLRKIEFVVLLPEYDSTARAVYETEATQAQNNEIFTKAVSSLWQILAQWPTIEYRAVLSLSSESPSDFHAQNRDQQLDRLLMNQRFPEQDLLDGRYDHSFLGLTKDPDIPLVAFIAELLWVDSPSSRHVSPAAFSTLVSRLPRLQSLEATFRDTQEDEGTRIRLRNEFATTIANWPKSLKRLKLVYHAHCPDDETATPQQLSVRGMDPLNRALNKISKQLETIELDGLMISPELFGTSSEAEDGAYWPKLVHVSFSFPKATPSGQWLFERDVTWIGASAEQKIYKFRTLPNPNLTEIYVAAGEAAQQMPYLRSMRLVSSMAHADWVDAGDIPQHWFFYQPEAKKVSWVGTSTFNLSEEVQMAWEAAGKTHGAEGLTIENCKFSRNAPGPFEVF</sequence>
<dbReference type="Pfam" id="PF20183">
    <property type="entry name" value="DUF6546"/>
    <property type="match status" value="1"/>
</dbReference>
<reference evidence="3" key="1">
    <citation type="journal article" date="2017" name="Nat. Microbiol.">
        <title>Global analysis of biosynthetic gene clusters reveals vast potential of secondary metabolite production in Penicillium species.</title>
        <authorList>
            <person name="Nielsen J.C."/>
            <person name="Grijseels S."/>
            <person name="Prigent S."/>
            <person name="Ji B."/>
            <person name="Dainat J."/>
            <person name="Nielsen K.F."/>
            <person name="Frisvad J.C."/>
            <person name="Workman M."/>
            <person name="Nielsen J."/>
        </authorList>
    </citation>
    <scope>NUCLEOTIDE SEQUENCE [LARGE SCALE GENOMIC DNA]</scope>
    <source>
        <strain evidence="3">IBT 14082</strain>
    </source>
</reference>
<dbReference type="Proteomes" id="UP000191342">
    <property type="component" value="Unassembled WGS sequence"/>
</dbReference>
<evidence type="ECO:0000259" key="1">
    <source>
        <dbReference type="Pfam" id="PF20183"/>
    </source>
</evidence>
<dbReference type="AlphaFoldDB" id="A0A1V6T5U9"/>
<feature type="domain" description="DUF6546" evidence="1">
    <location>
        <begin position="247"/>
        <end position="428"/>
    </location>
</feature>
<dbReference type="InterPro" id="IPR046676">
    <property type="entry name" value="DUF6546"/>
</dbReference>
<evidence type="ECO:0000313" key="3">
    <source>
        <dbReference type="Proteomes" id="UP000191342"/>
    </source>
</evidence>
<organism evidence="2 3">
    <name type="scientific">Penicillium flavigenum</name>
    <dbReference type="NCBI Taxonomy" id="254877"/>
    <lineage>
        <taxon>Eukaryota</taxon>
        <taxon>Fungi</taxon>
        <taxon>Dikarya</taxon>
        <taxon>Ascomycota</taxon>
        <taxon>Pezizomycotina</taxon>
        <taxon>Eurotiomycetes</taxon>
        <taxon>Eurotiomycetidae</taxon>
        <taxon>Eurotiales</taxon>
        <taxon>Aspergillaceae</taxon>
        <taxon>Penicillium</taxon>
    </lineage>
</organism>
<dbReference type="STRING" id="254877.A0A1V6T5U9"/>
<protein>
    <recommendedName>
        <fullName evidence="1">DUF6546 domain-containing protein</fullName>
    </recommendedName>
</protein>
<dbReference type="EMBL" id="MLQL01000014">
    <property type="protein sequence ID" value="OQE21566.1"/>
    <property type="molecule type" value="Genomic_DNA"/>
</dbReference>
<gene>
    <name evidence="2" type="ORF">PENFLA_c014G00180</name>
</gene>
<dbReference type="OrthoDB" id="4802432at2759"/>
<comment type="caution">
    <text evidence="2">The sequence shown here is derived from an EMBL/GenBank/DDBJ whole genome shotgun (WGS) entry which is preliminary data.</text>
</comment>
<accession>A0A1V6T5U9</accession>
<proteinExistence type="predicted"/>
<name>A0A1V6T5U9_9EURO</name>
<evidence type="ECO:0000313" key="2">
    <source>
        <dbReference type="EMBL" id="OQE21566.1"/>
    </source>
</evidence>